<gene>
    <name evidence="1" type="ORF">MYAER_1881</name>
</gene>
<sequence>MDKLLTISDRQSGNLVLQKTCLIDLNNSGFTKNWFYKKLVLKKTSLRSRFCLSGFMAIWFYRKPSY</sequence>
<accession>A0A0F6U403</accession>
<dbReference type="Proteomes" id="UP000034103">
    <property type="component" value="Chromosome"/>
</dbReference>
<protein>
    <submittedName>
        <fullName evidence="1">Uncharacterized protein</fullName>
    </submittedName>
</protein>
<dbReference type="HOGENOM" id="CLU_2826265_0_0_3"/>
<dbReference type="AlphaFoldDB" id="A0A0F6U403"/>
<dbReference type="EMBL" id="CP011304">
    <property type="protein sequence ID" value="AKE64229.1"/>
    <property type="molecule type" value="Genomic_DNA"/>
</dbReference>
<dbReference type="PATRIC" id="fig|1641812.3.peg.1939"/>
<name>A0A0F6U403_MICAE</name>
<organism evidence="1 2">
    <name type="scientific">Microcystis aeruginosa NIES-2549</name>
    <dbReference type="NCBI Taxonomy" id="1641812"/>
    <lineage>
        <taxon>Bacteria</taxon>
        <taxon>Bacillati</taxon>
        <taxon>Cyanobacteriota</taxon>
        <taxon>Cyanophyceae</taxon>
        <taxon>Oscillatoriophycideae</taxon>
        <taxon>Chroococcales</taxon>
        <taxon>Microcystaceae</taxon>
        <taxon>Microcystis</taxon>
    </lineage>
</organism>
<proteinExistence type="predicted"/>
<reference evidence="1 2" key="1">
    <citation type="journal article" date="2015" name="Genome Announc.">
        <title>Complete Genome Sequence of Microcystis aeruginosa NIES-2549, a Bloom-Forming Cyanobacterium from Lake Kasumigaura, Japan.</title>
        <authorList>
            <person name="Yamaguchi H."/>
            <person name="Suzuki S."/>
            <person name="Tanabe Y."/>
            <person name="Osana Y."/>
            <person name="Shimura Y."/>
            <person name="Ishida K."/>
            <person name="Kawachi M."/>
        </authorList>
    </citation>
    <scope>NUCLEOTIDE SEQUENCE [LARGE SCALE GENOMIC DNA]</scope>
    <source>
        <strain evidence="1 2">NIES-2549</strain>
    </source>
</reference>
<evidence type="ECO:0000313" key="1">
    <source>
        <dbReference type="EMBL" id="AKE64229.1"/>
    </source>
</evidence>
<evidence type="ECO:0000313" key="2">
    <source>
        <dbReference type="Proteomes" id="UP000034103"/>
    </source>
</evidence>